<sequence length="115" mass="12825">MSQASMLLLNKVNKNVDIMNNPEKDQNSKNKTNKELVEDAKVTKEDLEALGPKDANLSDDGGADEQLIERKKKVDFTGDDLDVPGSELDDAQERIGSEDEENNLYSNVDKDKNRS</sequence>
<dbReference type="RefSeq" id="WP_146613726.1">
    <property type="nucleotide sequence ID" value="NZ_QLLK01000008.1"/>
</dbReference>
<evidence type="ECO:0000313" key="2">
    <source>
        <dbReference type="EMBL" id="RAI87987.1"/>
    </source>
</evidence>
<feature type="compositionally biased region" description="Basic and acidic residues" evidence="1">
    <location>
        <begin position="22"/>
        <end position="47"/>
    </location>
</feature>
<evidence type="ECO:0000256" key="1">
    <source>
        <dbReference type="SAM" id="MobiDB-lite"/>
    </source>
</evidence>
<accession>A0A327P944</accession>
<dbReference type="Proteomes" id="UP000249610">
    <property type="component" value="Unassembled WGS sequence"/>
</dbReference>
<evidence type="ECO:0000313" key="3">
    <source>
        <dbReference type="Proteomes" id="UP000249610"/>
    </source>
</evidence>
<proteinExistence type="predicted"/>
<comment type="caution">
    <text evidence="2">The sequence shown here is derived from an EMBL/GenBank/DDBJ whole genome shotgun (WGS) entry which is preliminary data.</text>
</comment>
<name>A0A327P944_9BACT</name>
<dbReference type="OrthoDB" id="680877at2"/>
<protein>
    <submittedName>
        <fullName evidence="2">Uncharacterized protein</fullName>
    </submittedName>
</protein>
<reference evidence="2 3" key="1">
    <citation type="submission" date="2018-06" db="EMBL/GenBank/DDBJ databases">
        <title>Genomic Encyclopedia of Archaeal and Bacterial Type Strains, Phase II (KMG-II): from individual species to whole genera.</title>
        <authorList>
            <person name="Goeker M."/>
        </authorList>
    </citation>
    <scope>NUCLEOTIDE SEQUENCE [LARGE SCALE GENOMIC DNA]</scope>
    <source>
        <strain evidence="2 3">DSM 23446</strain>
    </source>
</reference>
<keyword evidence="3" id="KW-1185">Reference proteome</keyword>
<feature type="compositionally biased region" description="Acidic residues" evidence="1">
    <location>
        <begin position="77"/>
        <end position="90"/>
    </location>
</feature>
<dbReference type="AlphaFoldDB" id="A0A327P944"/>
<feature type="compositionally biased region" description="Basic and acidic residues" evidence="1">
    <location>
        <begin position="67"/>
        <end position="76"/>
    </location>
</feature>
<gene>
    <name evidence="2" type="ORF">LV83_02904</name>
</gene>
<dbReference type="EMBL" id="QLLK01000008">
    <property type="protein sequence ID" value="RAI87987.1"/>
    <property type="molecule type" value="Genomic_DNA"/>
</dbReference>
<organism evidence="2 3">
    <name type="scientific">Algoriphagus yeomjeoni</name>
    <dbReference type="NCBI Taxonomy" id="291403"/>
    <lineage>
        <taxon>Bacteria</taxon>
        <taxon>Pseudomonadati</taxon>
        <taxon>Bacteroidota</taxon>
        <taxon>Cytophagia</taxon>
        <taxon>Cytophagales</taxon>
        <taxon>Cyclobacteriaceae</taxon>
        <taxon>Algoriphagus</taxon>
    </lineage>
</organism>
<feature type="region of interest" description="Disordered" evidence="1">
    <location>
        <begin position="1"/>
        <end position="115"/>
    </location>
</feature>